<keyword evidence="1" id="KW-1133">Transmembrane helix</keyword>
<evidence type="ECO:0000256" key="1">
    <source>
        <dbReference type="SAM" id="Phobius"/>
    </source>
</evidence>
<dbReference type="EMBL" id="JAPWTK010000007">
    <property type="protein sequence ID" value="KAJ8960970.1"/>
    <property type="molecule type" value="Genomic_DNA"/>
</dbReference>
<dbReference type="PANTHER" id="PTHR21879">
    <property type="entry name" value="FI03362P-RELATED-RELATED"/>
    <property type="match status" value="1"/>
</dbReference>
<dbReference type="Proteomes" id="UP001162162">
    <property type="component" value="Unassembled WGS sequence"/>
</dbReference>
<keyword evidence="3" id="KW-1185">Reference proteome</keyword>
<comment type="caution">
    <text evidence="2">The sequence shown here is derived from an EMBL/GenBank/DDBJ whole genome shotgun (WGS) entry which is preliminary data.</text>
</comment>
<feature type="transmembrane region" description="Helical" evidence="1">
    <location>
        <begin position="427"/>
        <end position="445"/>
    </location>
</feature>
<reference evidence="2" key="1">
    <citation type="journal article" date="2023" name="Insect Mol. Biol.">
        <title>Genome sequencing provides insights into the evolution of gene families encoding plant cell wall-degrading enzymes in longhorned beetles.</title>
        <authorList>
            <person name="Shin N.R."/>
            <person name="Okamura Y."/>
            <person name="Kirsch R."/>
            <person name="Pauchet Y."/>
        </authorList>
    </citation>
    <scope>NUCLEOTIDE SEQUENCE</scope>
    <source>
        <strain evidence="2">AMC_N1</strain>
    </source>
</reference>
<dbReference type="InterPro" id="IPR012464">
    <property type="entry name" value="DUF1676"/>
</dbReference>
<feature type="transmembrane region" description="Helical" evidence="1">
    <location>
        <begin position="154"/>
        <end position="174"/>
    </location>
</feature>
<accession>A0AAV8ZBQ2</accession>
<dbReference type="AlphaFoldDB" id="A0AAV8ZBQ2"/>
<evidence type="ECO:0000313" key="2">
    <source>
        <dbReference type="EMBL" id="KAJ8960970.1"/>
    </source>
</evidence>
<dbReference type="PANTHER" id="PTHR21879:SF1">
    <property type="entry name" value="FI01546P"/>
    <property type="match status" value="1"/>
</dbReference>
<gene>
    <name evidence="2" type="ORF">NQ318_020273</name>
</gene>
<feature type="transmembrane region" description="Helical" evidence="1">
    <location>
        <begin position="128"/>
        <end position="148"/>
    </location>
</feature>
<evidence type="ECO:0000313" key="3">
    <source>
        <dbReference type="Proteomes" id="UP001162162"/>
    </source>
</evidence>
<keyword evidence="1" id="KW-0472">Membrane</keyword>
<dbReference type="Pfam" id="PF07898">
    <property type="entry name" value="DUF1676"/>
    <property type="match status" value="1"/>
</dbReference>
<proteinExistence type="predicted"/>
<sequence length="454" mass="50760">MKSPGMRSRKEMALLRNGSWSLQESSLWSCFSEKAAVAIERSIDWDVPLFDGVNLVRNGAKPNTKTRKSLNSFGRLRNALFDFIDTHALSISPAELVRGSAGLGRSGGGGSGGIFNVDKKDLRKEKKYYRYAFMVLLGIFGLTGPLVMKILGVVAAHSLLAAKAALIIVGSVALKKIFERDEHKKPNIKVHTVQAHDSEEQEYDRKDYAYNHIPYGYSGYNSNHHPYSAYGNNNFAPVFYGTPYDSKKTKHREPQSRTAHRCVDMPLYTLLAGTRIFRHSSGRAARKNSKLPLLGRLERLSQRSEVSLSHIWLAGATHATELAVDCALDYAYVVGSRGEVGAASSGRVPEHPLEDDAPVRLRAVAIPAYVSQYLTNARLDSDQDVSEAESIIIYQLQRSSRCCFRGDQQYEQLTSDIIRLLSKSTTLALTGYTIWFVPLWVHWVWETLAIFNRL</sequence>
<name>A0AAV8ZBQ2_9CUCU</name>
<keyword evidence="1" id="KW-0812">Transmembrane</keyword>
<dbReference type="GO" id="GO:0016020">
    <property type="term" value="C:membrane"/>
    <property type="evidence" value="ECO:0007669"/>
    <property type="project" value="TreeGrafter"/>
</dbReference>
<protein>
    <submittedName>
        <fullName evidence="2">Uncharacterized protein</fullName>
    </submittedName>
</protein>
<organism evidence="2 3">
    <name type="scientific">Aromia moschata</name>
    <dbReference type="NCBI Taxonomy" id="1265417"/>
    <lineage>
        <taxon>Eukaryota</taxon>
        <taxon>Metazoa</taxon>
        <taxon>Ecdysozoa</taxon>
        <taxon>Arthropoda</taxon>
        <taxon>Hexapoda</taxon>
        <taxon>Insecta</taxon>
        <taxon>Pterygota</taxon>
        <taxon>Neoptera</taxon>
        <taxon>Endopterygota</taxon>
        <taxon>Coleoptera</taxon>
        <taxon>Polyphaga</taxon>
        <taxon>Cucujiformia</taxon>
        <taxon>Chrysomeloidea</taxon>
        <taxon>Cerambycidae</taxon>
        <taxon>Cerambycinae</taxon>
        <taxon>Callichromatini</taxon>
        <taxon>Aromia</taxon>
    </lineage>
</organism>